<feature type="domain" description="Transposase IS110-like N-terminal" evidence="1">
    <location>
        <begin position="20"/>
        <end position="163"/>
    </location>
</feature>
<dbReference type="NCBIfam" id="NF033542">
    <property type="entry name" value="transpos_IS110"/>
    <property type="match status" value="1"/>
</dbReference>
<dbReference type="GO" id="GO:0006313">
    <property type="term" value="P:DNA transposition"/>
    <property type="evidence" value="ECO:0007669"/>
    <property type="project" value="InterPro"/>
</dbReference>
<name>A0A4Q7XYR0_9BACT</name>
<reference evidence="2 3" key="1">
    <citation type="submission" date="2019-02" db="EMBL/GenBank/DDBJ databases">
        <title>Genomic Encyclopedia of Archaeal and Bacterial Type Strains, Phase II (KMG-II): from individual species to whole genera.</title>
        <authorList>
            <person name="Goeker M."/>
        </authorList>
    </citation>
    <scope>NUCLEOTIDE SEQUENCE [LARGE SCALE GENOMIC DNA]</scope>
    <source>
        <strain evidence="2 3">DSM 18101</strain>
    </source>
</reference>
<dbReference type="AlphaFoldDB" id="A0A4Q7XYR0"/>
<evidence type="ECO:0000313" key="2">
    <source>
        <dbReference type="EMBL" id="RZU29094.1"/>
    </source>
</evidence>
<dbReference type="GO" id="GO:0004803">
    <property type="term" value="F:transposase activity"/>
    <property type="evidence" value="ECO:0007669"/>
    <property type="project" value="InterPro"/>
</dbReference>
<dbReference type="GO" id="GO:0003677">
    <property type="term" value="F:DNA binding"/>
    <property type="evidence" value="ECO:0007669"/>
    <property type="project" value="InterPro"/>
</dbReference>
<evidence type="ECO:0000313" key="3">
    <source>
        <dbReference type="Proteomes" id="UP000292958"/>
    </source>
</evidence>
<gene>
    <name evidence="2" type="ORF">BDD14_6692</name>
</gene>
<keyword evidence="3" id="KW-1185">Reference proteome</keyword>
<sequence>MGKRGEKRERRSAILEPDAAGIDIGAEEIYVAVPPDRDEQATRRFSSFTCDLYALAEWLQCCRIRTVAMESTGVYWIPLFQILEESGFKVYLVNAHSLKTVPGRKSDVSDCEWIQYLHSVGLLKASFRPPEDICAVRTLWRHRGSLLQMAAEHTQHIQKSLSLMNLQIHHVLSDITGASGLAILDAILAGNRDPLCLAHRCNIRVKSPRETVAQALVGDYRPEHLFTLKQSLDGYRHYQKLIAELDDEIARLMHTLPNATEHPALIPKRTKRTAYQRMGNDPLFDLHSELYRIAGVDPTISRQ</sequence>
<dbReference type="Pfam" id="PF01548">
    <property type="entry name" value="DEDD_Tnp_IS110"/>
    <property type="match status" value="1"/>
</dbReference>
<dbReference type="EMBL" id="SHKW01000008">
    <property type="protein sequence ID" value="RZU29094.1"/>
    <property type="molecule type" value="Genomic_DNA"/>
</dbReference>
<proteinExistence type="predicted"/>
<dbReference type="Proteomes" id="UP000292958">
    <property type="component" value="Unassembled WGS sequence"/>
</dbReference>
<dbReference type="InterPro" id="IPR047650">
    <property type="entry name" value="Transpos_IS110"/>
</dbReference>
<dbReference type="InterPro" id="IPR002525">
    <property type="entry name" value="Transp_IS110-like_N"/>
</dbReference>
<accession>A0A4Q7XYR0</accession>
<protein>
    <submittedName>
        <fullName evidence="2">Transposase</fullName>
    </submittedName>
</protein>
<dbReference type="PANTHER" id="PTHR33055:SF13">
    <property type="entry name" value="TRANSPOSASE"/>
    <property type="match status" value="1"/>
</dbReference>
<comment type="caution">
    <text evidence="2">The sequence shown here is derived from an EMBL/GenBank/DDBJ whole genome shotgun (WGS) entry which is preliminary data.</text>
</comment>
<evidence type="ECO:0000259" key="1">
    <source>
        <dbReference type="Pfam" id="PF01548"/>
    </source>
</evidence>
<dbReference type="PANTHER" id="PTHR33055">
    <property type="entry name" value="TRANSPOSASE FOR INSERTION SEQUENCE ELEMENT IS1111A"/>
    <property type="match status" value="1"/>
</dbReference>
<organism evidence="2 3">
    <name type="scientific">Edaphobacter modestus</name>
    <dbReference type="NCBI Taxonomy" id="388466"/>
    <lineage>
        <taxon>Bacteria</taxon>
        <taxon>Pseudomonadati</taxon>
        <taxon>Acidobacteriota</taxon>
        <taxon>Terriglobia</taxon>
        <taxon>Terriglobales</taxon>
        <taxon>Acidobacteriaceae</taxon>
        <taxon>Edaphobacter</taxon>
    </lineage>
</organism>